<reference evidence="1 2" key="1">
    <citation type="submission" date="2016-02" db="EMBL/GenBank/DDBJ databases">
        <authorList>
            <consortium name="Pathogen Informatics"/>
        </authorList>
    </citation>
    <scope>NUCLEOTIDE SEQUENCE [LARGE SCALE GENOMIC DNA]</scope>
    <source>
        <strain evidence="1 2">SS1062</strain>
    </source>
</reference>
<dbReference type="Proteomes" id="UP000071962">
    <property type="component" value="Unassembled WGS sequence"/>
</dbReference>
<dbReference type="AlphaFoldDB" id="A0A116QBZ5"/>
<dbReference type="RefSeq" id="WP_261292156.1">
    <property type="nucleotide sequence ID" value="NZ_FIKT01000012.1"/>
</dbReference>
<dbReference type="EMBL" id="FIKT01000012">
    <property type="protein sequence ID" value="CYX05054.1"/>
    <property type="molecule type" value="Genomic_DNA"/>
</dbReference>
<evidence type="ECO:0000313" key="2">
    <source>
        <dbReference type="Proteomes" id="UP000071962"/>
    </source>
</evidence>
<dbReference type="SUPFAM" id="SSF46955">
    <property type="entry name" value="Putative DNA-binding domain"/>
    <property type="match status" value="1"/>
</dbReference>
<accession>A0A116QBZ5</accession>
<dbReference type="InterPro" id="IPR009061">
    <property type="entry name" value="DNA-bd_dom_put_sf"/>
</dbReference>
<name>A0A116QBZ5_STRSU</name>
<gene>
    <name evidence="1" type="ORF">ERS132551_01196</name>
</gene>
<organism evidence="1 2">
    <name type="scientific">Streptococcus suis</name>
    <dbReference type="NCBI Taxonomy" id="1307"/>
    <lineage>
        <taxon>Bacteria</taxon>
        <taxon>Bacillati</taxon>
        <taxon>Bacillota</taxon>
        <taxon>Bacilli</taxon>
        <taxon>Lactobacillales</taxon>
        <taxon>Streptococcaceae</taxon>
        <taxon>Streptococcus</taxon>
    </lineage>
</organism>
<protein>
    <submittedName>
        <fullName evidence="1">Phage protein</fullName>
    </submittedName>
</protein>
<evidence type="ECO:0000313" key="1">
    <source>
        <dbReference type="EMBL" id="CYX05054.1"/>
    </source>
</evidence>
<proteinExistence type="predicted"/>
<sequence length="90" mass="10696">MIDFESFFKEKMENIMTMAWAEKSEMFDPDNTYPPIMTQAEFRKWLKIGDATVKYFISKGMPTIKNENGSIRIPRDAVRVWLRDNWQVLA</sequence>